<keyword evidence="5" id="KW-1185">Reference proteome</keyword>
<dbReference type="PROSITE" id="PS50158">
    <property type="entry name" value="ZF_CCHC"/>
    <property type="match status" value="1"/>
</dbReference>
<dbReference type="EMBL" id="CP126662">
    <property type="protein sequence ID" value="WKA04805.1"/>
    <property type="molecule type" value="Genomic_DNA"/>
</dbReference>
<protein>
    <recommendedName>
        <fullName evidence="3">CCHC-type domain-containing protein</fullName>
    </recommendedName>
</protein>
<dbReference type="PANTHER" id="PTHR35317">
    <property type="entry name" value="OS04G0629600 PROTEIN"/>
    <property type="match status" value="1"/>
</dbReference>
<gene>
    <name evidence="4" type="ORF">VitviT2T_022810</name>
</gene>
<proteinExistence type="predicted"/>
<keyword evidence="1" id="KW-0479">Metal-binding</keyword>
<name>A0ABY9DAX8_VITVI</name>
<dbReference type="InterPro" id="IPR036875">
    <property type="entry name" value="Znf_CCHC_sf"/>
</dbReference>
<dbReference type="Proteomes" id="UP001227230">
    <property type="component" value="Chromosome 15"/>
</dbReference>
<accession>A0ABY9DAX8</accession>
<evidence type="ECO:0000313" key="4">
    <source>
        <dbReference type="EMBL" id="WKA04805.1"/>
    </source>
</evidence>
<dbReference type="SMART" id="SM00343">
    <property type="entry name" value="ZnF_C2HC"/>
    <property type="match status" value="1"/>
</dbReference>
<sequence length="218" mass="24577">MLNTKVGESVNEHFAQTLTITNKMRVHGKKMEDVVVIEKISRSMTPKFDYVVCSIEESNDLDTLSIDVLQSSLLVREQRMNDHFVEEQSRGRGRGRGGFKGRERGRGRQSFDKSTIECYNCHKLGHFQYECPNKETETKAHYAEASGEILLIVHVDVKEASKEELWFPDSGCSNHMCGKKELFSKLDESFSTSVKLGDNSSIVVIGKGNIRTLVNGIV</sequence>
<feature type="domain" description="CCHC-type" evidence="3">
    <location>
        <begin position="118"/>
        <end position="133"/>
    </location>
</feature>
<dbReference type="Pfam" id="PF14223">
    <property type="entry name" value="Retrotran_gag_2"/>
    <property type="match status" value="1"/>
</dbReference>
<evidence type="ECO:0000256" key="1">
    <source>
        <dbReference type="PROSITE-ProRule" id="PRU00047"/>
    </source>
</evidence>
<organism evidence="4 5">
    <name type="scientific">Vitis vinifera</name>
    <name type="common">Grape</name>
    <dbReference type="NCBI Taxonomy" id="29760"/>
    <lineage>
        <taxon>Eukaryota</taxon>
        <taxon>Viridiplantae</taxon>
        <taxon>Streptophyta</taxon>
        <taxon>Embryophyta</taxon>
        <taxon>Tracheophyta</taxon>
        <taxon>Spermatophyta</taxon>
        <taxon>Magnoliopsida</taxon>
        <taxon>eudicotyledons</taxon>
        <taxon>Gunneridae</taxon>
        <taxon>Pentapetalae</taxon>
        <taxon>rosids</taxon>
        <taxon>Vitales</taxon>
        <taxon>Vitaceae</taxon>
        <taxon>Viteae</taxon>
        <taxon>Vitis</taxon>
    </lineage>
</organism>
<dbReference type="Pfam" id="PF00098">
    <property type="entry name" value="zf-CCHC"/>
    <property type="match status" value="1"/>
</dbReference>
<dbReference type="SUPFAM" id="SSF57756">
    <property type="entry name" value="Retrovirus zinc finger-like domains"/>
    <property type="match status" value="1"/>
</dbReference>
<dbReference type="Pfam" id="PF22936">
    <property type="entry name" value="Pol_BBD"/>
    <property type="match status" value="1"/>
</dbReference>
<keyword evidence="1" id="KW-0863">Zinc-finger</keyword>
<dbReference type="Gene3D" id="4.10.60.10">
    <property type="entry name" value="Zinc finger, CCHC-type"/>
    <property type="match status" value="1"/>
</dbReference>
<evidence type="ECO:0000259" key="3">
    <source>
        <dbReference type="PROSITE" id="PS50158"/>
    </source>
</evidence>
<feature type="region of interest" description="Disordered" evidence="2">
    <location>
        <begin position="85"/>
        <end position="107"/>
    </location>
</feature>
<dbReference type="InterPro" id="IPR054722">
    <property type="entry name" value="PolX-like_BBD"/>
</dbReference>
<dbReference type="InterPro" id="IPR001878">
    <property type="entry name" value="Znf_CCHC"/>
</dbReference>
<evidence type="ECO:0000313" key="5">
    <source>
        <dbReference type="Proteomes" id="UP001227230"/>
    </source>
</evidence>
<keyword evidence="1" id="KW-0862">Zinc</keyword>
<dbReference type="PANTHER" id="PTHR35317:SF27">
    <property type="entry name" value="RETROVIRUS-RELATED POL POLYPROTEIN FROM TRANSPOSON TNT 1-94"/>
    <property type="match status" value="1"/>
</dbReference>
<reference evidence="4 5" key="1">
    <citation type="journal article" date="2023" name="Hortic Res">
        <title>The complete reference genome for grapevine (Vitis vinifera L.) genetics and breeding.</title>
        <authorList>
            <person name="Shi X."/>
            <person name="Cao S."/>
            <person name="Wang X."/>
            <person name="Huang S."/>
            <person name="Wang Y."/>
            <person name="Liu Z."/>
            <person name="Liu W."/>
            <person name="Leng X."/>
            <person name="Peng Y."/>
            <person name="Wang N."/>
            <person name="Wang Y."/>
            <person name="Ma Z."/>
            <person name="Xu X."/>
            <person name="Zhang F."/>
            <person name="Xue H."/>
            <person name="Zhong H."/>
            <person name="Wang Y."/>
            <person name="Zhang K."/>
            <person name="Velt A."/>
            <person name="Avia K."/>
            <person name="Holtgrawe D."/>
            <person name="Grimplet J."/>
            <person name="Matus J.T."/>
            <person name="Ware D."/>
            <person name="Wu X."/>
            <person name="Wang H."/>
            <person name="Liu C."/>
            <person name="Fang Y."/>
            <person name="Rustenholz C."/>
            <person name="Cheng Z."/>
            <person name="Xiao H."/>
            <person name="Zhou Y."/>
        </authorList>
    </citation>
    <scope>NUCLEOTIDE SEQUENCE [LARGE SCALE GENOMIC DNA]</scope>
    <source>
        <strain evidence="5">cv. Pinot noir / PN40024</strain>
        <tissue evidence="4">Leaf</tissue>
    </source>
</reference>
<evidence type="ECO:0000256" key="2">
    <source>
        <dbReference type="SAM" id="MobiDB-lite"/>
    </source>
</evidence>